<dbReference type="OrthoDB" id="4952043at2"/>
<dbReference type="PANTHER" id="PTHR37318">
    <property type="entry name" value="BSL7504 PROTEIN"/>
    <property type="match status" value="1"/>
</dbReference>
<dbReference type="InterPro" id="IPR036388">
    <property type="entry name" value="WH-like_DNA-bd_sf"/>
</dbReference>
<keyword evidence="4" id="KW-1185">Reference proteome</keyword>
<feature type="region of interest" description="Disordered" evidence="1">
    <location>
        <begin position="1"/>
        <end position="27"/>
    </location>
</feature>
<dbReference type="EMBL" id="PYBV01000009">
    <property type="protein sequence ID" value="PYC73473.1"/>
    <property type="molecule type" value="Genomic_DNA"/>
</dbReference>
<evidence type="ECO:0000256" key="1">
    <source>
        <dbReference type="SAM" id="MobiDB-lite"/>
    </source>
</evidence>
<dbReference type="RefSeq" id="WP_110562880.1">
    <property type="nucleotide sequence ID" value="NZ_PYBV01000009.1"/>
</dbReference>
<reference evidence="3 4" key="1">
    <citation type="submission" date="2018-03" db="EMBL/GenBank/DDBJ databases">
        <title>Bioinformatic expansion and discovery of thiopeptide antibiotics.</title>
        <authorList>
            <person name="Schwalen C.J."/>
            <person name="Hudson G.A."/>
            <person name="Mitchell D.A."/>
        </authorList>
    </citation>
    <scope>NUCLEOTIDE SEQUENCE [LARGE SCALE GENOMIC DNA]</scope>
    <source>
        <strain evidence="3 4">NRRL 8041</strain>
    </source>
</reference>
<dbReference type="Pfam" id="PF13601">
    <property type="entry name" value="HTH_34"/>
    <property type="match status" value="1"/>
</dbReference>
<dbReference type="InterPro" id="IPR036390">
    <property type="entry name" value="WH_DNA-bd_sf"/>
</dbReference>
<dbReference type="Gene3D" id="1.10.10.10">
    <property type="entry name" value="Winged helix-like DNA-binding domain superfamily/Winged helix DNA-binding domain"/>
    <property type="match status" value="1"/>
</dbReference>
<feature type="domain" description="Winged helix DNA-binding" evidence="2">
    <location>
        <begin position="33"/>
        <end position="111"/>
    </location>
</feature>
<dbReference type="InterPro" id="IPR027395">
    <property type="entry name" value="WH_DNA-bd_dom"/>
</dbReference>
<name>A0A318NMV8_9ACTN</name>
<accession>A0A318NMV8</accession>
<evidence type="ECO:0000259" key="2">
    <source>
        <dbReference type="Pfam" id="PF13601"/>
    </source>
</evidence>
<dbReference type="SUPFAM" id="SSF46785">
    <property type="entry name" value="Winged helix' DNA-binding domain"/>
    <property type="match status" value="1"/>
</dbReference>
<comment type="caution">
    <text evidence="3">The sequence shown here is derived from an EMBL/GenBank/DDBJ whole genome shotgun (WGS) entry which is preliminary data.</text>
</comment>
<protein>
    <submittedName>
        <fullName evidence="3">MarR family transcriptional regulator</fullName>
    </submittedName>
</protein>
<dbReference type="AlphaFoldDB" id="A0A318NMV8"/>
<dbReference type="PANTHER" id="PTHR37318:SF1">
    <property type="entry name" value="BSL7504 PROTEIN"/>
    <property type="match status" value="1"/>
</dbReference>
<dbReference type="Proteomes" id="UP000248333">
    <property type="component" value="Unassembled WGS sequence"/>
</dbReference>
<proteinExistence type="predicted"/>
<organism evidence="3 4">
    <name type="scientific">Micromonospora arborensis</name>
    <dbReference type="NCBI Taxonomy" id="2116518"/>
    <lineage>
        <taxon>Bacteria</taxon>
        <taxon>Bacillati</taxon>
        <taxon>Actinomycetota</taxon>
        <taxon>Actinomycetes</taxon>
        <taxon>Micromonosporales</taxon>
        <taxon>Micromonosporaceae</taxon>
        <taxon>Micromonospora</taxon>
    </lineage>
</organism>
<sequence length="128" mass="13942">MSSADGANEAATGPGNGGHPTNGLSDTVHQRNRLGILTIAAEAERVEVAYLRDALELTAGNLSRHLAVLEEADLIQIERGYHGRRPKTWIRITQQGQTALTAEINALRELLHRHQRLGSASRPNGHEQ</sequence>
<evidence type="ECO:0000313" key="3">
    <source>
        <dbReference type="EMBL" id="PYC73473.1"/>
    </source>
</evidence>
<gene>
    <name evidence="3" type="ORF">C7C45_07375</name>
</gene>
<evidence type="ECO:0000313" key="4">
    <source>
        <dbReference type="Proteomes" id="UP000248333"/>
    </source>
</evidence>